<dbReference type="STRING" id="298654.FraEuI1c_6369"/>
<organism evidence="6 7">
    <name type="scientific">Pseudofrankia inefficax (strain DSM 45817 / CECT 9037 / DDB 130130 / EuI1c)</name>
    <name type="common">Frankia inefficax</name>
    <dbReference type="NCBI Taxonomy" id="298654"/>
    <lineage>
        <taxon>Bacteria</taxon>
        <taxon>Bacillati</taxon>
        <taxon>Actinomycetota</taxon>
        <taxon>Actinomycetes</taxon>
        <taxon>Frankiales</taxon>
        <taxon>Frankiaceae</taxon>
        <taxon>Pseudofrankia</taxon>
    </lineage>
</organism>
<evidence type="ECO:0000256" key="2">
    <source>
        <dbReference type="ARBA" id="ARBA00022737"/>
    </source>
</evidence>
<dbReference type="InterPro" id="IPR019775">
    <property type="entry name" value="WD40_repeat_CS"/>
</dbReference>
<dbReference type="Proteomes" id="UP000002484">
    <property type="component" value="Chromosome"/>
</dbReference>
<dbReference type="PROSITE" id="PS50082">
    <property type="entry name" value="WD_REPEATS_2"/>
    <property type="match status" value="3"/>
</dbReference>
<gene>
    <name evidence="6" type="ordered locus">FraEuI1c_6369</name>
</gene>
<feature type="compositionally biased region" description="Acidic residues" evidence="4">
    <location>
        <begin position="196"/>
        <end position="207"/>
    </location>
</feature>
<evidence type="ECO:0000256" key="3">
    <source>
        <dbReference type="PROSITE-ProRule" id="PRU00221"/>
    </source>
</evidence>
<feature type="transmembrane region" description="Helical" evidence="5">
    <location>
        <begin position="670"/>
        <end position="690"/>
    </location>
</feature>
<dbReference type="HOGENOM" id="CLU_308770_0_0_11"/>
<dbReference type="CDD" id="cd00200">
    <property type="entry name" value="WD40"/>
    <property type="match status" value="1"/>
</dbReference>
<feature type="region of interest" description="Disordered" evidence="4">
    <location>
        <begin position="699"/>
        <end position="955"/>
    </location>
</feature>
<feature type="compositionally biased region" description="Pro residues" evidence="4">
    <location>
        <begin position="101"/>
        <end position="121"/>
    </location>
</feature>
<proteinExistence type="predicted"/>
<keyword evidence="5" id="KW-0812">Transmembrane</keyword>
<name>E3J5X2_PSEI1</name>
<keyword evidence="5" id="KW-0472">Membrane</keyword>
<keyword evidence="7" id="KW-1185">Reference proteome</keyword>
<keyword evidence="2" id="KW-0677">Repeat</keyword>
<feature type="repeat" description="WD" evidence="3">
    <location>
        <begin position="477"/>
        <end position="508"/>
    </location>
</feature>
<dbReference type="PROSITE" id="PS00678">
    <property type="entry name" value="WD_REPEATS_1"/>
    <property type="match status" value="1"/>
</dbReference>
<feature type="compositionally biased region" description="Low complexity" evidence="4">
    <location>
        <begin position="845"/>
        <end position="873"/>
    </location>
</feature>
<dbReference type="eggNOG" id="COG2319">
    <property type="taxonomic scope" value="Bacteria"/>
</dbReference>
<feature type="compositionally biased region" description="Low complexity" evidence="4">
    <location>
        <begin position="896"/>
        <end position="912"/>
    </location>
</feature>
<dbReference type="PANTHER" id="PTHR19848:SF8">
    <property type="entry name" value="F-BOX AND WD REPEAT DOMAIN CONTAINING 7"/>
    <property type="match status" value="1"/>
</dbReference>
<dbReference type="InterPro" id="IPR001680">
    <property type="entry name" value="WD40_rpt"/>
</dbReference>
<dbReference type="InParanoid" id="E3J5X2"/>
<feature type="compositionally biased region" description="Pro residues" evidence="4">
    <location>
        <begin position="1"/>
        <end position="16"/>
    </location>
</feature>
<keyword evidence="1 3" id="KW-0853">WD repeat</keyword>
<dbReference type="InterPro" id="IPR036322">
    <property type="entry name" value="WD40_repeat_dom_sf"/>
</dbReference>
<feature type="compositionally biased region" description="Basic residues" evidence="4">
    <location>
        <begin position="18"/>
        <end position="29"/>
    </location>
</feature>
<dbReference type="PANTHER" id="PTHR19848">
    <property type="entry name" value="WD40 REPEAT PROTEIN"/>
    <property type="match status" value="1"/>
</dbReference>
<dbReference type="SMART" id="SM00320">
    <property type="entry name" value="WD40"/>
    <property type="match status" value="7"/>
</dbReference>
<feature type="region of interest" description="Disordered" evidence="4">
    <location>
        <begin position="1"/>
        <end position="207"/>
    </location>
</feature>
<dbReference type="EMBL" id="CP002299">
    <property type="protein sequence ID" value="ADP84353.1"/>
    <property type="molecule type" value="Genomic_DNA"/>
</dbReference>
<dbReference type="SUPFAM" id="SSF50978">
    <property type="entry name" value="WD40 repeat-like"/>
    <property type="match status" value="1"/>
</dbReference>
<keyword evidence="5" id="KW-1133">Transmembrane helix</keyword>
<feature type="compositionally biased region" description="Low complexity" evidence="4">
    <location>
        <begin position="753"/>
        <end position="819"/>
    </location>
</feature>
<feature type="repeat" description="WD" evidence="3">
    <location>
        <begin position="392"/>
        <end position="425"/>
    </location>
</feature>
<accession>E3J5X2</accession>
<evidence type="ECO:0000256" key="4">
    <source>
        <dbReference type="SAM" id="MobiDB-lite"/>
    </source>
</evidence>
<dbReference type="AlphaFoldDB" id="E3J5X2"/>
<feature type="compositionally biased region" description="Low complexity" evidence="4">
    <location>
        <begin position="935"/>
        <end position="955"/>
    </location>
</feature>
<feature type="region of interest" description="Disordered" evidence="4">
    <location>
        <begin position="624"/>
        <end position="643"/>
    </location>
</feature>
<protein>
    <submittedName>
        <fullName evidence="6">WD40 repeat, subgroup</fullName>
    </submittedName>
</protein>
<reference evidence="6 7" key="1">
    <citation type="submission" date="2010-10" db="EMBL/GenBank/DDBJ databases">
        <title>Complete sequence of Frankia sp. EuI1c.</title>
        <authorList>
            <consortium name="US DOE Joint Genome Institute"/>
            <person name="Lucas S."/>
            <person name="Copeland A."/>
            <person name="Lapidus A."/>
            <person name="Cheng J.-F."/>
            <person name="Bruce D."/>
            <person name="Goodwin L."/>
            <person name="Pitluck S."/>
            <person name="Chertkov O."/>
            <person name="Detter J.C."/>
            <person name="Han C."/>
            <person name="Tapia R."/>
            <person name="Land M."/>
            <person name="Hauser L."/>
            <person name="Jeffries C."/>
            <person name="Kyrpides N."/>
            <person name="Ivanova N."/>
            <person name="Mikhailova N."/>
            <person name="Beauchemin N."/>
            <person name="Sen A."/>
            <person name="Sur S.A."/>
            <person name="Gtari M."/>
            <person name="Wall L."/>
            <person name="Tisa L."/>
            <person name="Woyke T."/>
        </authorList>
    </citation>
    <scope>NUCLEOTIDE SEQUENCE [LARGE SCALE GENOMIC DNA]</scope>
    <source>
        <strain evidence="7">DSM 45817 / CECT 9037 / EuI1c</strain>
    </source>
</reference>
<evidence type="ECO:0000256" key="5">
    <source>
        <dbReference type="SAM" id="Phobius"/>
    </source>
</evidence>
<feature type="repeat" description="WD" evidence="3">
    <location>
        <begin position="307"/>
        <end position="344"/>
    </location>
</feature>
<feature type="transmembrane region" description="Helical" evidence="5">
    <location>
        <begin position="645"/>
        <end position="663"/>
    </location>
</feature>
<dbReference type="Gene3D" id="2.130.10.10">
    <property type="entry name" value="YVTN repeat-like/Quinoprotein amine dehydrogenase"/>
    <property type="match status" value="2"/>
</dbReference>
<evidence type="ECO:0000313" key="6">
    <source>
        <dbReference type="EMBL" id="ADP84353.1"/>
    </source>
</evidence>
<feature type="compositionally biased region" description="Low complexity" evidence="4">
    <location>
        <begin position="125"/>
        <end position="173"/>
    </location>
</feature>
<evidence type="ECO:0000256" key="1">
    <source>
        <dbReference type="ARBA" id="ARBA00022574"/>
    </source>
</evidence>
<feature type="compositionally biased region" description="Low complexity" evidence="4">
    <location>
        <begin position="30"/>
        <end position="51"/>
    </location>
</feature>
<feature type="compositionally biased region" description="Pro residues" evidence="4">
    <location>
        <begin position="52"/>
        <end position="61"/>
    </location>
</feature>
<dbReference type="PROSITE" id="PS50294">
    <property type="entry name" value="WD_REPEATS_REGION"/>
    <property type="match status" value="1"/>
</dbReference>
<dbReference type="InterPro" id="IPR015943">
    <property type="entry name" value="WD40/YVTN_repeat-like_dom_sf"/>
</dbReference>
<dbReference type="Pfam" id="PF00400">
    <property type="entry name" value="WD40"/>
    <property type="match status" value="4"/>
</dbReference>
<dbReference type="KEGG" id="fri:FraEuI1c_6369"/>
<evidence type="ECO:0000313" key="7">
    <source>
        <dbReference type="Proteomes" id="UP000002484"/>
    </source>
</evidence>
<sequence>MTEIPPTQPPSAPPAKPARARATRTRANTRAKSTTSTTEAAATQDAATQAAPAPPAPPAPPAAQDTMPEPVETRSSSVGSTGSGDLGEFLRFLIPDDPTTGPVPIPPPAPDTGPMLLPPIDGPFATAAVTAPTAIPGDAPTRTRAAGADTTTRRSPATSGTATGETATEMSEAPTSVSEGAAGDDDPGRASPGAESPEEDASQEEPDAFAVVGVLPGPGRRRWAWARWLRVRWAWLLLWPVALIWSLVPGRRPALRWSLAPHTEPKPEGPRRLRWFFERGWRRSPRWSRPPRVSVLPGWARNRVDVTSPVYAVAFSPDARRLATASGNGAIRLWNITDPTTPRQRWTIRTRFAAGPAVAFSPDGAWLATGYDTAHAALWRIDRAGAPVPRALLDHPGGLTGLHFSADGRRLVGTFAGESARVWDVTVPSRPRVLGRAGDRRAARGAATFPDGRWLATVGERVEFWDVSSAPVRRTHLTAGEGPLFGVAVAPDGQTLAVGRNDGAVDLWHTVDPSAPAPRASIDAHSGWVTMVEFGSDGRWLATVSADQVALWDLTDPTVPVGRLRARLPVTAVAFSPARGLLAVASLDGSVNLLRPTAAIELSPAEPDLVPIRLADPDGLEDLRDPANAPAIPLPGERPSSKTTAQGAAFGVLSIWLGLALALSPHMTLVQALTIVIPAALGLLMVVFWWPAVLGPDRGDTSEDDSQPPTTDLPGTTSPGPVSTTGPIAGPLPIKGPATGPIRTTRPLPPTGPRTGPLPRTGPRTGPLPKTGPRTGPIPTTGPRTGPIPTTGPKTGPIPTTGPKTGPIPTTGPKTGPIPTAGPRTGPIPTAGPKTGPIPTAGPRTGPIPTAGPKTGPIPTAGPKTGPIPTTGPRAGSAPYAGPRTVPLPQTGPLSTGPGTRPLPTAAPRTGTRPGGPGPGADRADRVAGSATEPATGSTDGTSDGATASDGPASP</sequence>
<feature type="compositionally biased region" description="Low complexity" evidence="4">
    <location>
        <begin position="714"/>
        <end position="727"/>
    </location>
</feature>